<dbReference type="EMBL" id="JBJUIK010000016">
    <property type="protein sequence ID" value="KAL3499871.1"/>
    <property type="molecule type" value="Genomic_DNA"/>
</dbReference>
<dbReference type="PANTHER" id="PTHR35750:SF1">
    <property type="entry name" value="PHOSPHOLIPID HYDROPEROXIDE GLUTATHIONE PEROXIDASE"/>
    <property type="match status" value="1"/>
</dbReference>
<accession>A0ABD2XZC3</accession>
<dbReference type="Proteomes" id="UP001630127">
    <property type="component" value="Unassembled WGS sequence"/>
</dbReference>
<reference evidence="1 2" key="1">
    <citation type="submission" date="2024-11" db="EMBL/GenBank/DDBJ databases">
        <title>A near-complete genome assembly of Cinchona calisaya.</title>
        <authorList>
            <person name="Lian D.C."/>
            <person name="Zhao X.W."/>
            <person name="Wei L."/>
        </authorList>
    </citation>
    <scope>NUCLEOTIDE SEQUENCE [LARGE SCALE GENOMIC DNA]</scope>
    <source>
        <tissue evidence="1">Nenye</tissue>
    </source>
</reference>
<organism evidence="1 2">
    <name type="scientific">Cinchona calisaya</name>
    <dbReference type="NCBI Taxonomy" id="153742"/>
    <lineage>
        <taxon>Eukaryota</taxon>
        <taxon>Viridiplantae</taxon>
        <taxon>Streptophyta</taxon>
        <taxon>Embryophyta</taxon>
        <taxon>Tracheophyta</taxon>
        <taxon>Spermatophyta</taxon>
        <taxon>Magnoliopsida</taxon>
        <taxon>eudicotyledons</taxon>
        <taxon>Gunneridae</taxon>
        <taxon>Pentapetalae</taxon>
        <taxon>asterids</taxon>
        <taxon>lamiids</taxon>
        <taxon>Gentianales</taxon>
        <taxon>Rubiaceae</taxon>
        <taxon>Cinchonoideae</taxon>
        <taxon>Cinchoneae</taxon>
        <taxon>Cinchona</taxon>
    </lineage>
</organism>
<dbReference type="PANTHER" id="PTHR35750">
    <property type="entry name" value="PHOSPHOLIPID HYDROPEROXIDE GLUTATHIONE PEROXIDASE"/>
    <property type="match status" value="1"/>
</dbReference>
<comment type="caution">
    <text evidence="1">The sequence shown here is derived from an EMBL/GenBank/DDBJ whole genome shotgun (WGS) entry which is preliminary data.</text>
</comment>
<proteinExistence type="predicted"/>
<gene>
    <name evidence="1" type="ORF">ACH5RR_038964</name>
</gene>
<sequence>MGLFRRLAGFLRIGKDEAEELKDQDQNDDVSTSSAAEFAAQHSLRKGFSVPVQVAVERPLYGPVLFLCSSGNGGVQGFRWYAKRLRMDEDGDVADEFLDEVQTEKCATNEEHLKPLPSFQVKHSTRPVRLSNQARYRNGNIQFGVECQGKLEWV</sequence>
<keyword evidence="2" id="KW-1185">Reference proteome</keyword>
<evidence type="ECO:0000313" key="2">
    <source>
        <dbReference type="Proteomes" id="UP001630127"/>
    </source>
</evidence>
<protein>
    <submittedName>
        <fullName evidence="1">Uncharacterized protein</fullName>
    </submittedName>
</protein>
<name>A0ABD2XZC3_9GENT</name>
<dbReference type="AlphaFoldDB" id="A0ABD2XZC3"/>
<evidence type="ECO:0000313" key="1">
    <source>
        <dbReference type="EMBL" id="KAL3499871.1"/>
    </source>
</evidence>